<keyword evidence="4 8" id="KW-0812">Transmembrane</keyword>
<keyword evidence="5 8" id="KW-1133">Transmembrane helix</keyword>
<dbReference type="PANTHER" id="PTHR31326:SF1">
    <property type="entry name" value="PROTEIN CLT2, CHLOROPLASTIC"/>
    <property type="match status" value="1"/>
</dbReference>
<feature type="transmembrane region" description="Helical" evidence="8">
    <location>
        <begin position="193"/>
        <end position="210"/>
    </location>
</feature>
<sequence>MVSSGQPQDDKDSSLPIRNNTLTPSSTEMSSQQNDMPPHNNSITTTTTTTALGSSHENNPNDNNTSSTSTTKLVLTFLAFVLTGSLFTVSSKLQAIPMYNYPSFLNVWGCILFVPLCFLYIIPASLYNIIPSTQLTASKKPFFIMAIFDTLSYTMTTFASIYLPGPLLVLVPQASIPITMALSKFYLKSAYGLWQYVGAMVVLVGIGVVLEPVLTNRNGPEYVCVAMDVGEDCVVCQEYMTQNQCEGFSSSDHDDNDGLYFSAEPFSLDRDTRSTMASSSSQVCQWVESTHETSETSTMVLWSFILLLSCIPASISSIYKEQKLNEIEWDSIYLNGWIALYQVPMSALLAIPGGLLSSPPVKPLDLPSHFGDGMKCFVGQGTIMEGCHPDLYCHYAMVTMCACNVLAFLFANLMVLLLKYSSANLMFMALTCIVPLGNLAFALPFMPDGVRVALHVSDLVGLVVIMMGIVSYRFGSVFCGGCGKKVVVEDEDEEGGRRRDIESSCDLNEPLLCIEELGMEVEVVDEDDGWS</sequence>
<organism evidence="9">
    <name type="scientific">Helicotheca tamesis</name>
    <dbReference type="NCBI Taxonomy" id="374047"/>
    <lineage>
        <taxon>Eukaryota</taxon>
        <taxon>Sar</taxon>
        <taxon>Stramenopiles</taxon>
        <taxon>Ochrophyta</taxon>
        <taxon>Bacillariophyta</taxon>
        <taxon>Mediophyceae</taxon>
        <taxon>Lithodesmiophycidae</taxon>
        <taxon>Lithodesmiales</taxon>
        <taxon>Lithodesmiaceae</taxon>
        <taxon>Helicotheca</taxon>
    </lineage>
</organism>
<keyword evidence="3" id="KW-0813">Transport</keyword>
<feature type="transmembrane region" description="Helical" evidence="8">
    <location>
        <begin position="142"/>
        <end position="161"/>
    </location>
</feature>
<feature type="transmembrane region" description="Helical" evidence="8">
    <location>
        <begin position="299"/>
        <end position="319"/>
    </location>
</feature>
<dbReference type="EMBL" id="HBGV01019936">
    <property type="protein sequence ID" value="CAD9519833.1"/>
    <property type="molecule type" value="Transcribed_RNA"/>
</dbReference>
<comment type="subcellular location">
    <subcellularLocation>
        <location evidence="1">Membrane</location>
        <topology evidence="1">Multi-pass membrane protein</topology>
    </subcellularLocation>
</comment>
<feature type="transmembrane region" description="Helical" evidence="8">
    <location>
        <begin position="425"/>
        <end position="446"/>
    </location>
</feature>
<evidence type="ECO:0000256" key="7">
    <source>
        <dbReference type="SAM" id="MobiDB-lite"/>
    </source>
</evidence>
<evidence type="ECO:0000256" key="1">
    <source>
        <dbReference type="ARBA" id="ARBA00004141"/>
    </source>
</evidence>
<proteinExistence type="inferred from homology"/>
<evidence type="ECO:0008006" key="10">
    <source>
        <dbReference type="Google" id="ProtNLM"/>
    </source>
</evidence>
<feature type="region of interest" description="Disordered" evidence="7">
    <location>
        <begin position="1"/>
        <end position="67"/>
    </location>
</feature>
<dbReference type="InterPro" id="IPR013936">
    <property type="entry name" value="CRT-like"/>
</dbReference>
<feature type="compositionally biased region" description="Polar residues" evidence="7">
    <location>
        <begin position="16"/>
        <end position="43"/>
    </location>
</feature>
<evidence type="ECO:0000256" key="6">
    <source>
        <dbReference type="ARBA" id="ARBA00023136"/>
    </source>
</evidence>
<accession>A0A7S2II03</accession>
<evidence type="ECO:0000256" key="8">
    <source>
        <dbReference type="SAM" id="Phobius"/>
    </source>
</evidence>
<name>A0A7S2II03_9STRA</name>
<feature type="transmembrane region" description="Helical" evidence="8">
    <location>
        <begin position="105"/>
        <end position="130"/>
    </location>
</feature>
<evidence type="ECO:0000256" key="5">
    <source>
        <dbReference type="ARBA" id="ARBA00022989"/>
    </source>
</evidence>
<feature type="compositionally biased region" description="Low complexity" evidence="7">
    <location>
        <begin position="44"/>
        <end position="67"/>
    </location>
</feature>
<dbReference type="PANTHER" id="PTHR31326">
    <property type="entry name" value="PROTEIN CLT2, CHLOROPLASTIC"/>
    <property type="match status" value="1"/>
</dbReference>
<gene>
    <name evidence="9" type="ORF">HTAM1171_LOCUS12421</name>
</gene>
<reference evidence="9" key="1">
    <citation type="submission" date="2021-01" db="EMBL/GenBank/DDBJ databases">
        <authorList>
            <person name="Corre E."/>
            <person name="Pelletier E."/>
            <person name="Niang G."/>
            <person name="Scheremetjew M."/>
            <person name="Finn R."/>
            <person name="Kale V."/>
            <person name="Holt S."/>
            <person name="Cochrane G."/>
            <person name="Meng A."/>
            <person name="Brown T."/>
            <person name="Cohen L."/>
        </authorList>
    </citation>
    <scope>NUCLEOTIDE SEQUENCE</scope>
    <source>
        <strain evidence="9">CCMP826</strain>
    </source>
</reference>
<evidence type="ECO:0000256" key="3">
    <source>
        <dbReference type="ARBA" id="ARBA00022448"/>
    </source>
</evidence>
<keyword evidence="6 8" id="KW-0472">Membrane</keyword>
<protein>
    <recommendedName>
        <fullName evidence="10">EamA domain-containing protein</fullName>
    </recommendedName>
</protein>
<comment type="similarity">
    <text evidence="2">Belongs to the CRT-like transporter family.</text>
</comment>
<feature type="transmembrane region" description="Helical" evidence="8">
    <location>
        <begin position="394"/>
        <end position="418"/>
    </location>
</feature>
<evidence type="ECO:0000256" key="4">
    <source>
        <dbReference type="ARBA" id="ARBA00022692"/>
    </source>
</evidence>
<dbReference type="AlphaFoldDB" id="A0A7S2II03"/>
<dbReference type="GO" id="GO:0016020">
    <property type="term" value="C:membrane"/>
    <property type="evidence" value="ECO:0007669"/>
    <property type="project" value="UniProtKB-SubCell"/>
</dbReference>
<evidence type="ECO:0000313" key="9">
    <source>
        <dbReference type="EMBL" id="CAD9519833.1"/>
    </source>
</evidence>
<feature type="transmembrane region" description="Helical" evidence="8">
    <location>
        <begin position="452"/>
        <end position="475"/>
    </location>
</feature>
<feature type="transmembrane region" description="Helical" evidence="8">
    <location>
        <begin position="331"/>
        <end position="351"/>
    </location>
</feature>
<dbReference type="Pfam" id="PF08627">
    <property type="entry name" value="CRT-like"/>
    <property type="match status" value="2"/>
</dbReference>
<evidence type="ECO:0000256" key="2">
    <source>
        <dbReference type="ARBA" id="ARBA00006690"/>
    </source>
</evidence>
<feature type="transmembrane region" description="Helical" evidence="8">
    <location>
        <begin position="73"/>
        <end position="93"/>
    </location>
</feature>